<protein>
    <recommendedName>
        <fullName evidence="2">CBU-0592-like domain-containing protein</fullName>
    </recommendedName>
</protein>
<keyword evidence="1" id="KW-1133">Transmembrane helix</keyword>
<dbReference type="EMBL" id="LBVL01000023">
    <property type="protein sequence ID" value="KKQ84136.1"/>
    <property type="molecule type" value="Genomic_DNA"/>
</dbReference>
<comment type="caution">
    <text evidence="3">The sequence shown here is derived from an EMBL/GenBank/DDBJ whole genome shotgun (WGS) entry which is preliminary data.</text>
</comment>
<dbReference type="NCBIfam" id="NF047864">
    <property type="entry name" value="CBU_0592_membra"/>
    <property type="match status" value="1"/>
</dbReference>
<gene>
    <name evidence="3" type="ORF">UT08_C0023G0001</name>
</gene>
<feature type="transmembrane region" description="Helical" evidence="1">
    <location>
        <begin position="6"/>
        <end position="22"/>
    </location>
</feature>
<dbReference type="AlphaFoldDB" id="A0A0G0P4B9"/>
<name>A0A0G0P4B9_9BACT</name>
<evidence type="ECO:0000256" key="1">
    <source>
        <dbReference type="SAM" id="Phobius"/>
    </source>
</evidence>
<dbReference type="Pfam" id="PF26604">
    <property type="entry name" value="CBU_0592"/>
    <property type="match status" value="1"/>
</dbReference>
<feature type="transmembrane region" description="Helical" evidence="1">
    <location>
        <begin position="58"/>
        <end position="76"/>
    </location>
</feature>
<feature type="domain" description="CBU-0592-like" evidence="2">
    <location>
        <begin position="6"/>
        <end position="66"/>
    </location>
</feature>
<evidence type="ECO:0000313" key="4">
    <source>
        <dbReference type="Proteomes" id="UP000034081"/>
    </source>
</evidence>
<evidence type="ECO:0000259" key="2">
    <source>
        <dbReference type="Pfam" id="PF26604"/>
    </source>
</evidence>
<evidence type="ECO:0000313" key="3">
    <source>
        <dbReference type="EMBL" id="KKQ84136.1"/>
    </source>
</evidence>
<organism evidence="3 4">
    <name type="scientific">Candidatus Woesebacteria bacterium GW2011_GWB1_38_8</name>
    <dbReference type="NCBI Taxonomy" id="1618570"/>
    <lineage>
        <taxon>Bacteria</taxon>
        <taxon>Candidatus Woeseibacteriota</taxon>
    </lineage>
</organism>
<feature type="transmembrane region" description="Helical" evidence="1">
    <location>
        <begin position="34"/>
        <end position="52"/>
    </location>
</feature>
<keyword evidence="1" id="KW-0472">Membrane</keyword>
<proteinExistence type="predicted"/>
<dbReference type="STRING" id="1618570.UT08_C0023G0001"/>
<accession>A0A0G0P4B9</accession>
<keyword evidence="1" id="KW-0812">Transmembrane</keyword>
<reference evidence="3 4" key="1">
    <citation type="journal article" date="2015" name="Nature">
        <title>rRNA introns, odd ribosomes, and small enigmatic genomes across a large radiation of phyla.</title>
        <authorList>
            <person name="Brown C.T."/>
            <person name="Hug L.A."/>
            <person name="Thomas B.C."/>
            <person name="Sharon I."/>
            <person name="Castelle C.J."/>
            <person name="Singh A."/>
            <person name="Wilkins M.J."/>
            <person name="Williams K.H."/>
            <person name="Banfield J.F."/>
        </authorList>
    </citation>
    <scope>NUCLEOTIDE SEQUENCE [LARGE SCALE GENOMIC DNA]</scope>
</reference>
<dbReference type="Proteomes" id="UP000034081">
    <property type="component" value="Unassembled WGS sequence"/>
</dbReference>
<sequence length="108" mass="11882">MELSSLVGWVGAGLIVLAYFLVSTKRVSPTGKKYQLINVFGAIGLGVNAFVQNAYPNFGLQVIFIFLIYDGVLLCAQEGYEVIHKIKINRESIAGVLSFVPRMQRLMG</sequence>
<dbReference type="InterPro" id="IPR058058">
    <property type="entry name" value="CBU_0592-like"/>
</dbReference>